<dbReference type="GO" id="GO:0006888">
    <property type="term" value="P:endoplasmic reticulum to Golgi vesicle-mediated transport"/>
    <property type="evidence" value="ECO:0007669"/>
    <property type="project" value="InterPro"/>
</dbReference>
<organism evidence="2 5">
    <name type="scientific">Ustilaginoidea virens</name>
    <name type="common">Rice false smut fungus</name>
    <name type="synonym">Villosiclava virens</name>
    <dbReference type="NCBI Taxonomy" id="1159556"/>
    <lineage>
        <taxon>Eukaryota</taxon>
        <taxon>Fungi</taxon>
        <taxon>Dikarya</taxon>
        <taxon>Ascomycota</taxon>
        <taxon>Pezizomycotina</taxon>
        <taxon>Sordariomycetes</taxon>
        <taxon>Hypocreomycetidae</taxon>
        <taxon>Hypocreales</taxon>
        <taxon>Clavicipitaceae</taxon>
        <taxon>Ustilaginoidea</taxon>
    </lineage>
</organism>
<evidence type="ECO:0000313" key="5">
    <source>
        <dbReference type="Proteomes" id="UP000054053"/>
    </source>
</evidence>
<name>A0A063BY42_USTVR</name>
<dbReference type="Gene3D" id="1.20.58.670">
    <property type="entry name" value="Dsl1p vesicle tethering complex, Tip20p subunit, domain D"/>
    <property type="match status" value="1"/>
</dbReference>
<keyword evidence="1" id="KW-0175">Coiled coil</keyword>
<dbReference type="OrthoDB" id="2189254at2759"/>
<evidence type="ECO:0000313" key="2">
    <source>
        <dbReference type="EMBL" id="GAO18619.1"/>
    </source>
</evidence>
<dbReference type="InterPro" id="IPR042044">
    <property type="entry name" value="EXOC6PINT-1/Sec15/Tip20_C_dom2"/>
</dbReference>
<evidence type="ECO:0000313" key="3">
    <source>
        <dbReference type="EMBL" id="QUC21200.1"/>
    </source>
</evidence>
<dbReference type="GO" id="GO:0006890">
    <property type="term" value="P:retrograde vesicle-mediated transport, Golgi to endoplasmic reticulum"/>
    <property type="evidence" value="ECO:0007669"/>
    <property type="project" value="InterPro"/>
</dbReference>
<dbReference type="GO" id="GO:0060628">
    <property type="term" value="P:regulation of ER to Golgi vesicle-mediated transport"/>
    <property type="evidence" value="ECO:0007669"/>
    <property type="project" value="TreeGrafter"/>
</dbReference>
<dbReference type="PANTHER" id="PTHR13520:SF0">
    <property type="entry name" value="RAD50-INTERACTING PROTEIN 1"/>
    <property type="match status" value="1"/>
</dbReference>
<gene>
    <name evidence="3" type="ORF">UV8b_05443</name>
    <name evidence="2" type="ORF">UVI_02062110</name>
</gene>
<evidence type="ECO:0000313" key="4">
    <source>
        <dbReference type="Proteomes" id="UP000027002"/>
    </source>
</evidence>
<dbReference type="PANTHER" id="PTHR13520">
    <property type="entry name" value="RAD50-INTERACTING PROTEIN 1 RINT-1"/>
    <property type="match status" value="1"/>
</dbReference>
<evidence type="ECO:0000256" key="1">
    <source>
        <dbReference type="SAM" id="Coils"/>
    </source>
</evidence>
<protein>
    <submittedName>
        <fullName evidence="2">Uncharacterized protein</fullName>
    </submittedName>
</protein>
<dbReference type="RefSeq" id="XP_042998873.1">
    <property type="nucleotide sequence ID" value="XM_043142940.1"/>
</dbReference>
<accession>A0A063BY42</accession>
<reference evidence="3" key="3">
    <citation type="submission" date="2020-03" db="EMBL/GenBank/DDBJ databases">
        <title>A mixture of massive structural variations and highly conserved coding sequences in Ustilaginoidea virens genome.</title>
        <authorList>
            <person name="Zhang K."/>
            <person name="Zhao Z."/>
            <person name="Zhang Z."/>
            <person name="Li Y."/>
            <person name="Hsiang T."/>
            <person name="Sun W."/>
        </authorList>
    </citation>
    <scope>NUCLEOTIDE SEQUENCE</scope>
    <source>
        <strain evidence="3">UV-8b</strain>
    </source>
</reference>
<dbReference type="Pfam" id="PF04437">
    <property type="entry name" value="RINT1_TIP1"/>
    <property type="match status" value="1"/>
</dbReference>
<dbReference type="Proteomes" id="UP000054053">
    <property type="component" value="Unassembled WGS sequence"/>
</dbReference>
<keyword evidence="4" id="KW-1185">Reference proteome</keyword>
<dbReference type="HOGENOM" id="CLU_015529_1_0_1"/>
<dbReference type="PROSITE" id="PS51386">
    <property type="entry name" value="RINT1_TIP20"/>
    <property type="match status" value="1"/>
</dbReference>
<sequence length="799" mass="89352">MTASRLDAGQSLDTRVEDFLDDKLQTTADLDTLNELLASVETQRNQLQSQLDDAIKQLEKARGTANDRHVSLQRQIVEFNQLQASIDTRVKIAAASDAPDEAIARLQRPMEKLKNVELAQKYLILLRDVGKLQAQARSHLPGSPKAALEPYSKLKALATKLRTLPGNESLHLVDHVQRVTESLWDEMKRTMSEELEAVLAQRHWPRVDPQSEMDDEWIACVEKLIDLQMPEIIHSSDVVSLLPFDVMAAIFIAEFRFHFLSDKPTSSPQSFGTHCFPWFLATIEKWQDFFRDNLGHLLGAKFSQTQVSQQRTVHLDPVSAFVTSMLPIMREKVHEVAQEAIKTPAFLSVFISQLMALDDNIRSRFNFDFSDGDKGWHGLAEDVLNCHFDAWFKVEREMALGRFEQILESQDGRKIDYDYAILGKMKPTYAAVRVTDLLRAVAGKYERLRKLKYKIRFLTDIQLDILDGYHDRLRGSLEVYQSITSTLGRTLHGATKEQMVALEGTGALETLCKVIGSSDHVANCLNEWSDEEFFVVLWQELQARDAQRSKRNSAASGIETSNVVGRVPSSLGEDADDSGIFDETVSAYSSRRKAAEQLLVQALADSHAKALRTYVNKVQWTTVGDAAVLDDPAQLSVTAELDEPLRILKRNLDFLQRALSTAAFRRVWHAALDKLQDLLWNGVLLKQSFTALGAAQFAHDCGAIFSLVERYISGGSGVFDLLREGVQLLNLPAATAGMADSDGDGGAAGLTLKEASDRAFTDNDEARKVLGMLGLEALTPVNARSILQRRVENNENIGW</sequence>
<dbReference type="GO" id="GO:0070939">
    <property type="term" value="C:Dsl1/NZR complex"/>
    <property type="evidence" value="ECO:0007669"/>
    <property type="project" value="InterPro"/>
</dbReference>
<dbReference type="KEGG" id="uvi:66066220"/>
<feature type="coiled-coil region" evidence="1">
    <location>
        <begin position="30"/>
        <end position="75"/>
    </location>
</feature>
<dbReference type="STRING" id="1159556.A0A063BY42"/>
<dbReference type="AlphaFoldDB" id="A0A063BY42"/>
<dbReference type="EMBL" id="CP072756">
    <property type="protein sequence ID" value="QUC21200.1"/>
    <property type="molecule type" value="Genomic_DNA"/>
</dbReference>
<dbReference type="GeneID" id="66066220"/>
<reference evidence="5" key="2">
    <citation type="journal article" date="2016" name="Genome Announc.">
        <title>Genome sequence of Ustilaginoidea virens IPU010, a rice pathogenic fungus causing false smut.</title>
        <authorList>
            <person name="Kumagai T."/>
            <person name="Ishii T."/>
            <person name="Terai G."/>
            <person name="Umemura M."/>
            <person name="Machida M."/>
            <person name="Asai K."/>
        </authorList>
    </citation>
    <scope>NUCLEOTIDE SEQUENCE [LARGE SCALE GENOMIC DNA]</scope>
    <source>
        <strain evidence="5">IPU010</strain>
    </source>
</reference>
<dbReference type="InterPro" id="IPR007528">
    <property type="entry name" value="RINT1_Tip20"/>
</dbReference>
<dbReference type="EMBL" id="BBTG02000074">
    <property type="protein sequence ID" value="GAO18619.1"/>
    <property type="molecule type" value="Genomic_DNA"/>
</dbReference>
<dbReference type="Proteomes" id="UP000027002">
    <property type="component" value="Chromosome 4"/>
</dbReference>
<proteinExistence type="predicted"/>
<reference evidence="2" key="1">
    <citation type="journal article" date="2016" name="Genome Announc.">
        <title>Genome Sequence of Ustilaginoidea virens IPU010, a Rice Pathogenic Fungus Causing False Smut.</title>
        <authorList>
            <person name="Kumagai T."/>
            <person name="Ishii T."/>
            <person name="Terai G."/>
            <person name="Umemura M."/>
            <person name="Machida M."/>
            <person name="Asai K."/>
        </authorList>
    </citation>
    <scope>NUCLEOTIDE SEQUENCE [LARGE SCALE GENOMIC DNA]</scope>
    <source>
        <strain evidence="2">IPU010</strain>
    </source>
</reference>